<evidence type="ECO:0000313" key="2">
    <source>
        <dbReference type="Proteomes" id="UP000011082"/>
    </source>
</evidence>
<reference evidence="2" key="1">
    <citation type="submission" date="2011-05" db="EMBL/GenBank/DDBJ databases">
        <title>The genome sequence of Vittaforma corneae strain ATCC 50505.</title>
        <authorList>
            <consortium name="The Broad Institute Genome Sequencing Platform"/>
            <person name="Cuomo C."/>
            <person name="Didier E."/>
            <person name="Bowers L."/>
            <person name="Young S.K."/>
            <person name="Zeng Q."/>
            <person name="Gargeya S."/>
            <person name="Fitzgerald M."/>
            <person name="Haas B."/>
            <person name="Abouelleil A."/>
            <person name="Alvarado L."/>
            <person name="Arachchi H.M."/>
            <person name="Berlin A."/>
            <person name="Chapman S.B."/>
            <person name="Gearin G."/>
            <person name="Goldberg J."/>
            <person name="Griggs A."/>
            <person name="Gujja S."/>
            <person name="Hansen M."/>
            <person name="Heiman D."/>
            <person name="Howarth C."/>
            <person name="Larimer J."/>
            <person name="Lui A."/>
            <person name="MacDonald P.J.P."/>
            <person name="McCowen C."/>
            <person name="Montmayeur A."/>
            <person name="Murphy C."/>
            <person name="Neiman D."/>
            <person name="Pearson M."/>
            <person name="Priest M."/>
            <person name="Roberts A."/>
            <person name="Saif S."/>
            <person name="Shea T."/>
            <person name="Sisk P."/>
            <person name="Stolte C."/>
            <person name="Sykes S."/>
            <person name="Wortman J."/>
            <person name="Nusbaum C."/>
            <person name="Birren B."/>
        </authorList>
    </citation>
    <scope>NUCLEOTIDE SEQUENCE [LARGE SCALE GENOMIC DNA]</scope>
    <source>
        <strain evidence="2">ATCC 50505</strain>
    </source>
</reference>
<gene>
    <name evidence="1" type="ORF">VICG_00764</name>
</gene>
<dbReference type="RefSeq" id="XP_007604215.1">
    <property type="nucleotide sequence ID" value="XM_007604153.1"/>
</dbReference>
<protein>
    <recommendedName>
        <fullName evidence="3">CNH domain-containing protein</fullName>
    </recommendedName>
</protein>
<dbReference type="HOGENOM" id="CLU_850477_0_0_1"/>
<sequence>MCILELKKFLSFTYRNSNSLASFDVSKDFVFIITQTHIHQYCFRSPIPLACRLTFVPVFGCFYKDRYFLASKAELYYFKYSLHSLYKINALAHTFFYKNNLITVDDRVLIYKICENGNDKCLSLENPSLLTQSINSQGKETTDFDIEFYKECSILNSSNGMVGIPSDSNGLCSAHCIFEDKIFLGFENGIVGAVDGESLTSRACGTRLRLNVVEYFKDPVLTICVDDRFMFIHTLSYVFRIQSNNESMACEKKIFTEIKARKMLKYKEILVLVQDKRLLFVDLDLKISKAYLSLFDIRDAKIVDDSLFVGCTNGLLCEYNVREIHSK</sequence>
<dbReference type="Proteomes" id="UP000011082">
    <property type="component" value="Unassembled WGS sequence"/>
</dbReference>
<dbReference type="VEuPathDB" id="MicrosporidiaDB:VICG_00764"/>
<dbReference type="InParanoid" id="L2GML3"/>
<organism evidence="1 2">
    <name type="scientific">Vittaforma corneae (strain ATCC 50505)</name>
    <name type="common">Microsporidian parasite</name>
    <name type="synonym">Nosema corneum</name>
    <dbReference type="NCBI Taxonomy" id="993615"/>
    <lineage>
        <taxon>Eukaryota</taxon>
        <taxon>Fungi</taxon>
        <taxon>Fungi incertae sedis</taxon>
        <taxon>Microsporidia</taxon>
        <taxon>Nosematidae</taxon>
        <taxon>Vittaforma</taxon>
    </lineage>
</organism>
<dbReference type="EMBL" id="JH370134">
    <property type="protein sequence ID" value="ELA42123.1"/>
    <property type="molecule type" value="Genomic_DNA"/>
</dbReference>
<name>L2GML3_VITCO</name>
<accession>L2GML3</accession>
<keyword evidence="2" id="KW-1185">Reference proteome</keyword>
<evidence type="ECO:0000313" key="1">
    <source>
        <dbReference type="EMBL" id="ELA42123.1"/>
    </source>
</evidence>
<dbReference type="OrthoDB" id="10671123at2759"/>
<dbReference type="AlphaFoldDB" id="L2GML3"/>
<evidence type="ECO:0008006" key="3">
    <source>
        <dbReference type="Google" id="ProtNLM"/>
    </source>
</evidence>
<dbReference type="GeneID" id="19881480"/>
<proteinExistence type="predicted"/>